<feature type="transmembrane region" description="Helical" evidence="12">
    <location>
        <begin position="450"/>
        <end position="470"/>
    </location>
</feature>
<accession>H8G9P4</accession>
<dbReference type="InterPro" id="IPR040920">
    <property type="entry name" value="Arabino_trans_N"/>
</dbReference>
<feature type="domain" description="Arabinofuranosyltransferase central" evidence="13">
    <location>
        <begin position="207"/>
        <end position="663"/>
    </location>
</feature>
<name>H8G9P4_9PSEU</name>
<dbReference type="GO" id="GO:0071555">
    <property type="term" value="P:cell wall organization"/>
    <property type="evidence" value="ECO:0007669"/>
    <property type="project" value="UniProtKB-KW"/>
</dbReference>
<evidence type="ECO:0000256" key="2">
    <source>
        <dbReference type="ARBA" id="ARBA00004651"/>
    </source>
</evidence>
<feature type="domain" description="Arabinosyltransferase C-terminal" evidence="14">
    <location>
        <begin position="701"/>
        <end position="752"/>
    </location>
</feature>
<evidence type="ECO:0000256" key="1">
    <source>
        <dbReference type="ARBA" id="ARBA00003001"/>
    </source>
</evidence>
<evidence type="ECO:0000259" key="15">
    <source>
        <dbReference type="Pfam" id="PF17689"/>
    </source>
</evidence>
<dbReference type="InterPro" id="IPR027451">
    <property type="entry name" value="EmbABC_dom1"/>
</dbReference>
<feature type="transmembrane region" description="Helical" evidence="12">
    <location>
        <begin position="545"/>
        <end position="565"/>
    </location>
</feature>
<dbReference type="Pfam" id="PF17689">
    <property type="entry name" value="Arabino_trans_N"/>
    <property type="match status" value="1"/>
</dbReference>
<dbReference type="EMBL" id="CM001466">
    <property type="protein sequence ID" value="EHY90547.1"/>
    <property type="molecule type" value="Genomic_DNA"/>
</dbReference>
<dbReference type="Proteomes" id="UP000004705">
    <property type="component" value="Chromosome"/>
</dbReference>
<feature type="domain" description="Arabinosyltransferas concanavalin like" evidence="15">
    <location>
        <begin position="53"/>
        <end position="203"/>
    </location>
</feature>
<organism evidence="16 17">
    <name type="scientific">Saccharomonospora azurea NA-128</name>
    <dbReference type="NCBI Taxonomy" id="882081"/>
    <lineage>
        <taxon>Bacteria</taxon>
        <taxon>Bacillati</taxon>
        <taxon>Actinomycetota</taxon>
        <taxon>Actinomycetes</taxon>
        <taxon>Pseudonocardiales</taxon>
        <taxon>Pseudonocardiaceae</taxon>
        <taxon>Saccharomonospora</taxon>
    </lineage>
</organism>
<dbReference type="GO" id="GO:0052636">
    <property type="term" value="F:arabinosyltransferase activity"/>
    <property type="evidence" value="ECO:0007669"/>
    <property type="project" value="InterPro"/>
</dbReference>
<feature type="transmembrane region" description="Helical" evidence="12">
    <location>
        <begin position="516"/>
        <end position="533"/>
    </location>
</feature>
<evidence type="ECO:0000313" key="16">
    <source>
        <dbReference type="EMBL" id="EHY90547.1"/>
    </source>
</evidence>
<evidence type="ECO:0000256" key="10">
    <source>
        <dbReference type="ARBA" id="ARBA00023316"/>
    </source>
</evidence>
<dbReference type="Gene3D" id="2.60.120.940">
    <property type="entry name" value="EmbC, C-terminal domain, subdomain 2"/>
    <property type="match status" value="1"/>
</dbReference>
<gene>
    <name evidence="16" type="ORF">SacazDRAFT_03683</name>
</gene>
<keyword evidence="5" id="KW-0328">Glycosyltransferase</keyword>
<reference evidence="16 17" key="1">
    <citation type="journal article" date="2012" name="Stand. Genomic Sci.">
        <title>Genome sequence of the soil bacterium Saccharomonospora azurea type strain (NA-128(T)).</title>
        <authorList>
            <person name="Klenk H.P."/>
            <person name="Held B."/>
            <person name="Lucas S."/>
            <person name="Lapidus A."/>
            <person name="Copeland A."/>
            <person name="Hammon N."/>
            <person name="Pitluck S."/>
            <person name="Goodwin L.A."/>
            <person name="Han C."/>
            <person name="Tapia R."/>
            <person name="Brambilla E.M."/>
            <person name="Potter G."/>
            <person name="Land M."/>
            <person name="Ivanova N."/>
            <person name="Rohde M."/>
            <person name="Goker M."/>
            <person name="Detter J.C."/>
            <person name="Kyrpides N.C."/>
            <person name="Woyke T."/>
        </authorList>
    </citation>
    <scope>NUCLEOTIDE SEQUENCE [LARGE SCALE GENOMIC DNA]</scope>
    <source>
        <strain evidence="16 17">NA-128</strain>
    </source>
</reference>
<dbReference type="Pfam" id="PF14896">
    <property type="entry name" value="Arabino_trans_C"/>
    <property type="match status" value="2"/>
</dbReference>
<comment type="similarity">
    <text evidence="3">Belongs to the emb family.</text>
</comment>
<dbReference type="RefSeq" id="WP_005444021.1">
    <property type="nucleotide sequence ID" value="NZ_CM001466.1"/>
</dbReference>
<feature type="transmembrane region" description="Helical" evidence="12">
    <location>
        <begin position="681"/>
        <end position="704"/>
    </location>
</feature>
<feature type="transmembrane region" description="Helical" evidence="12">
    <location>
        <begin position="31"/>
        <end position="49"/>
    </location>
</feature>
<evidence type="ECO:0000256" key="3">
    <source>
        <dbReference type="ARBA" id="ARBA00008195"/>
    </source>
</evidence>
<evidence type="ECO:0000256" key="9">
    <source>
        <dbReference type="ARBA" id="ARBA00023136"/>
    </source>
</evidence>
<feature type="domain" description="Arabinosyltransferase C-terminal" evidence="14">
    <location>
        <begin position="777"/>
        <end position="1025"/>
    </location>
</feature>
<feature type="region of interest" description="Disordered" evidence="11">
    <location>
        <begin position="1008"/>
        <end position="1029"/>
    </location>
</feature>
<dbReference type="InterPro" id="IPR007680">
    <property type="entry name" value="Arabino_trans_central"/>
</dbReference>
<evidence type="ECO:0000256" key="8">
    <source>
        <dbReference type="ARBA" id="ARBA00022989"/>
    </source>
</evidence>
<sequence length="1029" mass="107668">MDSVTSTRSDPPEDVPRRSARRSASRVPRRSAAVLGLVTVLCAVAFPFLPVVQESARISWPVGGDTTAVNAPLASYWALDTSAELPCAAVRSLDARTSGPALLLATVPPARDDSGVGLRLTVQDGELVAVLRGEQVARAALSAPDCAVSVRSTPASTTLTVGGAPIHHADGDVRPRIVGIYSDLDGTRDPVADLAVSITPDTRYQSSPTAAKLAVAALGVGAALGCLVAVARRDDVVGRRAPPGPFRCRLRPTGRDAAVVGVLAAWVFIGPVTSDDGYILTMARVADDAGYLTNHHRWFGVAEAPFGWFHHVYALLADVSATPPWIRLPSFLLGVTGWLVLSRRVLPRLGAAVRRSRAAGWAAATVFCVWWLPYDNGVRPEPVAVLGSSVALWAVERALATRRLLPVCLGVGAAAFTFAATPTGLIAVAPFLVAARPLFRLLRDHARNGWAAALTPVLASGCLVLFAVFADQTAASVAEAIRLRDAVGPSMSWFEEPARYELLFSQAPDGALTRRFPVLLLVLCTAACLAVLLRRNRIPGAALGPSRRLIGTVALFFVLLALTPTKWTHHFGAFAAVGAAMAALTALATSASVLRSRRNHAAFVAGLLLVAAVSVTAPNAYWFVSQVGVPWFDRPPEIGGVALSTLLTLAAVVAGVVAFVENVRAHRPGPPEPPERHRVALWRGSVAIVVVCGLVVLSTVGSMVKAMVEQRGTYSLGTSNLAHLTSSHCGLGDHVMVERDPADDVLAPIPGSAGSADGGSGFHTSPTSATDPLDGPPHGFDAATTPMWSSHDPKTPTTGRLDTPWHRLPPEPHEHGTAPRVVVAVAAPSGTATSVDVEFGRQTPDGVRALASLPALAPGAGTGEWEDARLSPSDIPPTADAVRLVVTDDDLTADGWVAATAPRAPTFTTLTEAVGDTPVYVDWPASFVYPCLTPTTVRDGVLEVPGYHLTAGSLADEAGWASAAAGGVLGNLDEVAAKPEVPSYLAGEPDQPWGALYTVEPYEAGAPPTIHRERNIRPGWWTPGPGPTP</sequence>
<dbReference type="Pfam" id="PF04602">
    <property type="entry name" value="Arabinose_trans"/>
    <property type="match status" value="1"/>
</dbReference>
<feature type="transmembrane region" description="Helical" evidence="12">
    <location>
        <begin position="571"/>
        <end position="594"/>
    </location>
</feature>
<evidence type="ECO:0000256" key="12">
    <source>
        <dbReference type="SAM" id="Phobius"/>
    </source>
</evidence>
<evidence type="ECO:0000256" key="4">
    <source>
        <dbReference type="ARBA" id="ARBA00022475"/>
    </source>
</evidence>
<dbReference type="InterPro" id="IPR032731">
    <property type="entry name" value="Arabino_trans_C"/>
</dbReference>
<dbReference type="GO" id="GO:0005886">
    <property type="term" value="C:plasma membrane"/>
    <property type="evidence" value="ECO:0007669"/>
    <property type="project" value="UniProtKB-SubCell"/>
</dbReference>
<feature type="transmembrane region" description="Helical" evidence="12">
    <location>
        <begin position="404"/>
        <end position="429"/>
    </location>
</feature>
<keyword evidence="9 12" id="KW-0472">Membrane</keyword>
<feature type="transmembrane region" description="Helical" evidence="12">
    <location>
        <begin position="257"/>
        <end position="274"/>
    </location>
</feature>
<feature type="transmembrane region" description="Helical" evidence="12">
    <location>
        <begin position="213"/>
        <end position="231"/>
    </location>
</feature>
<dbReference type="HOGENOM" id="CLU_010182_0_0_11"/>
<feature type="transmembrane region" description="Helical" evidence="12">
    <location>
        <begin position="601"/>
        <end position="621"/>
    </location>
</feature>
<evidence type="ECO:0000256" key="5">
    <source>
        <dbReference type="ARBA" id="ARBA00022676"/>
    </source>
</evidence>
<feature type="transmembrane region" description="Helical" evidence="12">
    <location>
        <begin position="641"/>
        <end position="660"/>
    </location>
</feature>
<keyword evidence="6" id="KW-0808">Transferase</keyword>
<dbReference type="GO" id="GO:0071766">
    <property type="term" value="P:Actinobacterium-type cell wall biogenesis"/>
    <property type="evidence" value="ECO:0007669"/>
    <property type="project" value="InterPro"/>
</dbReference>
<evidence type="ECO:0000256" key="7">
    <source>
        <dbReference type="ARBA" id="ARBA00022692"/>
    </source>
</evidence>
<feature type="region of interest" description="Disordered" evidence="11">
    <location>
        <begin position="1"/>
        <end position="24"/>
    </location>
</feature>
<comment type="function">
    <text evidence="1">Arabinosyl transferase responsible for the polymerization of arabinose into the arabinan of arabinogalactan.</text>
</comment>
<keyword evidence="10" id="KW-0961">Cell wall biogenesis/degradation</keyword>
<dbReference type="AlphaFoldDB" id="H8G9P4"/>
<comment type="subcellular location">
    <subcellularLocation>
        <location evidence="2">Cell membrane</location>
        <topology evidence="2">Multi-pass membrane protein</topology>
    </subcellularLocation>
</comment>
<feature type="transmembrane region" description="Helical" evidence="12">
    <location>
        <begin position="358"/>
        <end position="374"/>
    </location>
</feature>
<protein>
    <submittedName>
        <fullName evidence="16">Cell wall arabinan synthesis protein</fullName>
    </submittedName>
</protein>
<evidence type="ECO:0000259" key="13">
    <source>
        <dbReference type="Pfam" id="PF04602"/>
    </source>
</evidence>
<feature type="transmembrane region" description="Helical" evidence="12">
    <location>
        <begin position="325"/>
        <end position="346"/>
    </location>
</feature>
<evidence type="ECO:0000313" key="17">
    <source>
        <dbReference type="Proteomes" id="UP000004705"/>
    </source>
</evidence>
<evidence type="ECO:0000259" key="14">
    <source>
        <dbReference type="Pfam" id="PF14896"/>
    </source>
</evidence>
<feature type="region of interest" description="Disordered" evidence="11">
    <location>
        <begin position="744"/>
        <end position="806"/>
    </location>
</feature>
<proteinExistence type="inferred from homology"/>
<dbReference type="OrthoDB" id="3584570at2"/>
<keyword evidence="8 12" id="KW-1133">Transmembrane helix</keyword>
<keyword evidence="17" id="KW-1185">Reference proteome</keyword>
<dbReference type="Gene3D" id="2.60.120.610">
    <property type="entry name" value="arabinofuranosyltransferase like domain"/>
    <property type="match status" value="1"/>
</dbReference>
<evidence type="ECO:0000256" key="11">
    <source>
        <dbReference type="SAM" id="MobiDB-lite"/>
    </source>
</evidence>
<keyword evidence="4" id="KW-1003">Cell membrane</keyword>
<dbReference type="InterPro" id="IPR042486">
    <property type="entry name" value="Arabino_trans_C_2"/>
</dbReference>
<keyword evidence="7 12" id="KW-0812">Transmembrane</keyword>
<evidence type="ECO:0000256" key="6">
    <source>
        <dbReference type="ARBA" id="ARBA00022679"/>
    </source>
</evidence>